<dbReference type="PANTHER" id="PTHR43272:SF32">
    <property type="entry name" value="AMP-DEPENDENT SYNTHETASE_LIGASE DOMAIN-CONTAINING PROTEIN"/>
    <property type="match status" value="1"/>
</dbReference>
<keyword evidence="4" id="KW-0443">Lipid metabolism</keyword>
<dbReference type="RefSeq" id="WP_020906204.1">
    <property type="nucleotide sequence ID" value="NC_012490.1"/>
</dbReference>
<evidence type="ECO:0000256" key="2">
    <source>
        <dbReference type="ARBA" id="ARBA00022598"/>
    </source>
</evidence>
<evidence type="ECO:0000313" key="7">
    <source>
        <dbReference type="EMBL" id="BAH31516.1"/>
    </source>
</evidence>
<dbReference type="HOGENOM" id="CLU_000022_45_5_11"/>
<evidence type="ECO:0000256" key="5">
    <source>
        <dbReference type="ARBA" id="ARBA00032875"/>
    </source>
</evidence>
<dbReference type="PANTHER" id="PTHR43272">
    <property type="entry name" value="LONG-CHAIN-FATTY-ACID--COA LIGASE"/>
    <property type="match status" value="1"/>
</dbReference>
<dbReference type="InterPro" id="IPR042099">
    <property type="entry name" value="ANL_N_sf"/>
</dbReference>
<keyword evidence="2 7" id="KW-0436">Ligase</keyword>
<dbReference type="PATRIC" id="fig|234621.6.peg.1259"/>
<proteinExistence type="inferred from homology"/>
<dbReference type="GO" id="GO:0016020">
    <property type="term" value="C:membrane"/>
    <property type="evidence" value="ECO:0007669"/>
    <property type="project" value="TreeGrafter"/>
</dbReference>
<organism evidence="7 8">
    <name type="scientific">Rhodococcus erythropolis (strain PR4 / NBRC 100887)</name>
    <dbReference type="NCBI Taxonomy" id="234621"/>
    <lineage>
        <taxon>Bacteria</taxon>
        <taxon>Bacillati</taxon>
        <taxon>Actinomycetota</taxon>
        <taxon>Actinomycetes</taxon>
        <taxon>Mycobacteriales</taxon>
        <taxon>Nocardiaceae</taxon>
        <taxon>Rhodococcus</taxon>
        <taxon>Rhodococcus erythropolis group</taxon>
    </lineage>
</organism>
<evidence type="ECO:0000256" key="1">
    <source>
        <dbReference type="ARBA" id="ARBA00006432"/>
    </source>
</evidence>
<dbReference type="InterPro" id="IPR020845">
    <property type="entry name" value="AMP-binding_CS"/>
</dbReference>
<evidence type="ECO:0000259" key="6">
    <source>
        <dbReference type="Pfam" id="PF00501"/>
    </source>
</evidence>
<dbReference type="PROSITE" id="PS00455">
    <property type="entry name" value="AMP_BINDING"/>
    <property type="match status" value="1"/>
</dbReference>
<dbReference type="KEGG" id="rer:RER_08080"/>
<feature type="domain" description="AMP-dependent synthetase/ligase" evidence="6">
    <location>
        <begin position="18"/>
        <end position="418"/>
    </location>
</feature>
<comment type="similarity">
    <text evidence="1">Belongs to the ATP-dependent AMP-binding enzyme family.</text>
</comment>
<dbReference type="InterPro" id="IPR000873">
    <property type="entry name" value="AMP-dep_synth/lig_dom"/>
</dbReference>
<dbReference type="CDD" id="cd05907">
    <property type="entry name" value="VL_LC_FACS_like"/>
    <property type="match status" value="1"/>
</dbReference>
<dbReference type="AlphaFoldDB" id="C0ZQ38"/>
<name>C0ZQ38_RHOE4</name>
<keyword evidence="3" id="KW-0276">Fatty acid metabolism</keyword>
<dbReference type="Pfam" id="PF00501">
    <property type="entry name" value="AMP-binding"/>
    <property type="match status" value="1"/>
</dbReference>
<dbReference type="Gene3D" id="3.40.50.12780">
    <property type="entry name" value="N-terminal domain of ligase-like"/>
    <property type="match status" value="1"/>
</dbReference>
<accession>C0ZQ38</accession>
<dbReference type="Pfam" id="PF23562">
    <property type="entry name" value="AMP-binding_C_3"/>
    <property type="match status" value="1"/>
</dbReference>
<evidence type="ECO:0000256" key="4">
    <source>
        <dbReference type="ARBA" id="ARBA00023098"/>
    </source>
</evidence>
<dbReference type="Proteomes" id="UP000002204">
    <property type="component" value="Chromosome"/>
</dbReference>
<reference evidence="8" key="1">
    <citation type="submission" date="2005-03" db="EMBL/GenBank/DDBJ databases">
        <title>Comparison of the complete genome sequences of Rhodococcus erythropolis PR4 and Rhodococcus opacus B4.</title>
        <authorList>
            <person name="Takarada H."/>
            <person name="Sekine M."/>
            <person name="Hosoyama A."/>
            <person name="Yamada R."/>
            <person name="Fujisawa T."/>
            <person name="Omata S."/>
            <person name="Shimizu A."/>
            <person name="Tsukatani N."/>
            <person name="Tanikawa S."/>
            <person name="Fujita N."/>
            <person name="Harayama S."/>
        </authorList>
    </citation>
    <scope>NUCLEOTIDE SEQUENCE [LARGE SCALE GENOMIC DNA]</scope>
    <source>
        <strain evidence="8">PR4 / NBRC 100887</strain>
    </source>
</reference>
<evidence type="ECO:0000256" key="3">
    <source>
        <dbReference type="ARBA" id="ARBA00022832"/>
    </source>
</evidence>
<dbReference type="EMBL" id="AP008957">
    <property type="protein sequence ID" value="BAH31516.1"/>
    <property type="molecule type" value="Genomic_DNA"/>
</dbReference>
<dbReference type="GO" id="GO:0004467">
    <property type="term" value="F:long-chain fatty acid-CoA ligase activity"/>
    <property type="evidence" value="ECO:0007669"/>
    <property type="project" value="TreeGrafter"/>
</dbReference>
<protein>
    <recommendedName>
        <fullName evidence="5">Acyl-CoA synthetase</fullName>
    </recommendedName>
</protein>
<evidence type="ECO:0000313" key="8">
    <source>
        <dbReference type="Proteomes" id="UP000002204"/>
    </source>
</evidence>
<dbReference type="eggNOG" id="COG1022">
    <property type="taxonomic scope" value="Bacteria"/>
</dbReference>
<sequence length="615" mass="65884">MASIGRQSLFSNTLCEEFQRTAKSNPEAVALRTVGGSHQITWREYAGRVRDISTGLAALGIRHGDAVGLMMSNRPEFNLVDTAILHLGAVPYSIYNSNSAEQIAHLLSNSESKVVLCENRFVDTIRAAGGQLESIVVIDTPVEGTLRLEDVEKLSAPGFDFDASWKAVGPTDVATLIYTSGTTGNPKGVELTHGNILSQVEALSHDFDVKEGDRFLSFLPAAHIADRLASHYLQIAHGTQVTSLDDPKNMAAALADARPTYWFAVPRVWEKLKAALELGFADAEGVKATLLARARTLTAKSVEAGRGGPPLSALERVQLLILDRVVLSKVRAKLGLEELRWAISGGATIAPDTLNFFLSLGIPVCEIWGMSETAGAGVANPPDGIRPGTIGKALPGIELRAADDGELLIRGGIVMQGYRHDPERTAEALDSDGWLHTGDVVTIAPDGYVTVIDRKKELIINSAGKNMSPANIEGTLKTACSLIGEAVTIGDGRAFNTALIVLDIDAATAYAARRGISDASADALAVNPDVVQMILDGVAAANARLSRVEQIKRLRILPVFWEPGGVEITPTMKLRRRPISERYTQEIESLYADVVSAEVHDLGAKQADQRLSQPS</sequence>
<reference evidence="7 8" key="2">
    <citation type="journal article" date="2006" name="Environ. Microbiol.">
        <title>Sequence analysis of three plasmids harboured in Rhodococcus erythropolis strain PR4.</title>
        <authorList>
            <person name="Sekine M."/>
            <person name="Tanikawa S."/>
            <person name="Omata S."/>
            <person name="Saito M."/>
            <person name="Fujisawa T."/>
            <person name="Tsukatani N."/>
            <person name="Tajima T."/>
            <person name="Sekigawa T."/>
            <person name="Kosugi H."/>
            <person name="Matsuo Y."/>
            <person name="Nishiko R."/>
            <person name="Imamura K."/>
            <person name="Ito M."/>
            <person name="Narita H."/>
            <person name="Tago S."/>
            <person name="Fujita N."/>
            <person name="Harayama S."/>
        </authorList>
    </citation>
    <scope>NUCLEOTIDE SEQUENCE [LARGE SCALE GENOMIC DNA]</scope>
    <source>
        <strain evidence="8">PR4 / NBRC 100887</strain>
    </source>
</reference>
<dbReference type="SUPFAM" id="SSF56801">
    <property type="entry name" value="Acetyl-CoA synthetase-like"/>
    <property type="match status" value="1"/>
</dbReference>
<gene>
    <name evidence="7" type="ordered locus">RER_08080</name>
</gene>